<sequence>KFTSDNIDGSGKSSFLTRKIAIFAEFFLEQVLPLRALNLRGNPFHRYRSCWQYDGYTIDQQKSHFRVPHQRSNFGCCIDDPRTRKGRRMQLVKILGMAAIPIVVLVIQASLSIYGAILQMNYARSFRDQVRFCTEAGAVVHAMALERGTTTFYVSIPDEELLRTVYQK</sequence>
<dbReference type="EMBL" id="MTYJ01000036">
    <property type="protein sequence ID" value="OQV19721.1"/>
    <property type="molecule type" value="Genomic_DNA"/>
</dbReference>
<reference evidence="3" key="1">
    <citation type="submission" date="2017-01" db="EMBL/GenBank/DDBJ databases">
        <title>Comparative genomics of anhydrobiosis in the tardigrade Hypsibius dujardini.</title>
        <authorList>
            <person name="Yoshida Y."/>
            <person name="Koutsovoulos G."/>
            <person name="Laetsch D."/>
            <person name="Stevens L."/>
            <person name="Kumar S."/>
            <person name="Horikawa D."/>
            <person name="Ishino K."/>
            <person name="Komine S."/>
            <person name="Tomita M."/>
            <person name="Blaxter M."/>
            <person name="Arakawa K."/>
        </authorList>
    </citation>
    <scope>NUCLEOTIDE SEQUENCE [LARGE SCALE GENOMIC DNA]</scope>
    <source>
        <strain evidence="3">Z151</strain>
    </source>
</reference>
<feature type="non-terminal residue" evidence="2">
    <location>
        <position position="1"/>
    </location>
</feature>
<keyword evidence="1" id="KW-0812">Transmembrane</keyword>
<evidence type="ECO:0000313" key="2">
    <source>
        <dbReference type="EMBL" id="OQV19721.1"/>
    </source>
</evidence>
<keyword evidence="1" id="KW-0472">Membrane</keyword>
<gene>
    <name evidence="2" type="ORF">BV898_20145</name>
</gene>
<comment type="caution">
    <text evidence="2">The sequence shown here is derived from an EMBL/GenBank/DDBJ whole genome shotgun (WGS) entry which is preliminary data.</text>
</comment>
<evidence type="ECO:0000256" key="1">
    <source>
        <dbReference type="SAM" id="Phobius"/>
    </source>
</evidence>
<keyword evidence="3" id="KW-1185">Reference proteome</keyword>
<dbReference type="Proteomes" id="UP000192578">
    <property type="component" value="Unassembled WGS sequence"/>
</dbReference>
<proteinExistence type="predicted"/>
<protein>
    <submittedName>
        <fullName evidence="2">Uncharacterized protein</fullName>
    </submittedName>
</protein>
<dbReference type="OrthoDB" id="60033at2759"/>
<accession>A0A1W0WX00</accession>
<organism evidence="2 3">
    <name type="scientific">Hypsibius exemplaris</name>
    <name type="common">Freshwater tardigrade</name>
    <dbReference type="NCBI Taxonomy" id="2072580"/>
    <lineage>
        <taxon>Eukaryota</taxon>
        <taxon>Metazoa</taxon>
        <taxon>Ecdysozoa</taxon>
        <taxon>Tardigrada</taxon>
        <taxon>Eutardigrada</taxon>
        <taxon>Parachela</taxon>
        <taxon>Hypsibioidea</taxon>
        <taxon>Hypsibiidae</taxon>
        <taxon>Hypsibius</taxon>
    </lineage>
</organism>
<dbReference type="AlphaFoldDB" id="A0A1W0WX00"/>
<evidence type="ECO:0000313" key="3">
    <source>
        <dbReference type="Proteomes" id="UP000192578"/>
    </source>
</evidence>
<name>A0A1W0WX00_HYPEX</name>
<feature type="transmembrane region" description="Helical" evidence="1">
    <location>
        <begin position="94"/>
        <end position="117"/>
    </location>
</feature>
<keyword evidence="1" id="KW-1133">Transmembrane helix</keyword>